<dbReference type="Proteomes" id="UP000218231">
    <property type="component" value="Unassembled WGS sequence"/>
</dbReference>
<reference evidence="1 2" key="1">
    <citation type="journal article" date="2017" name="Curr. Biol.">
        <title>Genome architecture and evolution of a unichromosomal asexual nematode.</title>
        <authorList>
            <person name="Fradin H."/>
            <person name="Zegar C."/>
            <person name="Gutwein M."/>
            <person name="Lucas J."/>
            <person name="Kovtun M."/>
            <person name="Corcoran D."/>
            <person name="Baugh L.R."/>
            <person name="Kiontke K."/>
            <person name="Gunsalus K."/>
            <person name="Fitch D.H."/>
            <person name="Piano F."/>
        </authorList>
    </citation>
    <scope>NUCLEOTIDE SEQUENCE [LARGE SCALE GENOMIC DNA]</scope>
    <source>
        <strain evidence="1">PF1309</strain>
    </source>
</reference>
<gene>
    <name evidence="1" type="ORF">WR25_10397</name>
</gene>
<comment type="caution">
    <text evidence="1">The sequence shown here is derived from an EMBL/GenBank/DDBJ whole genome shotgun (WGS) entry which is preliminary data.</text>
</comment>
<protein>
    <submittedName>
        <fullName evidence="1">Uncharacterized protein</fullName>
    </submittedName>
</protein>
<dbReference type="EMBL" id="LIAE01010023">
    <property type="protein sequence ID" value="PAV66909.1"/>
    <property type="molecule type" value="Genomic_DNA"/>
</dbReference>
<organism evidence="1 2">
    <name type="scientific">Diploscapter pachys</name>
    <dbReference type="NCBI Taxonomy" id="2018661"/>
    <lineage>
        <taxon>Eukaryota</taxon>
        <taxon>Metazoa</taxon>
        <taxon>Ecdysozoa</taxon>
        <taxon>Nematoda</taxon>
        <taxon>Chromadorea</taxon>
        <taxon>Rhabditida</taxon>
        <taxon>Rhabditina</taxon>
        <taxon>Rhabditomorpha</taxon>
        <taxon>Rhabditoidea</taxon>
        <taxon>Rhabditidae</taxon>
        <taxon>Diploscapter</taxon>
    </lineage>
</organism>
<proteinExistence type="predicted"/>
<accession>A0A2A2JZF0</accession>
<keyword evidence="2" id="KW-1185">Reference proteome</keyword>
<name>A0A2A2JZF0_9BILA</name>
<evidence type="ECO:0000313" key="2">
    <source>
        <dbReference type="Proteomes" id="UP000218231"/>
    </source>
</evidence>
<dbReference type="AlphaFoldDB" id="A0A2A2JZF0"/>
<sequence>MPLVGGRVIGLGLRAQHLLHHLRAEVGITDPVEDMVERRRADHLAEREGHVERLEIVLQRDELFAAGRFVDAIHHRRLLRFQRLGGGDVGGDHIILDQPRLTRIARLRQRAPAGPERTQHVDHRTGIGVDRRLCLFISEVRRGADAGAGEAPAFKLARFRDVEMADQGGAVLAFLQ</sequence>
<evidence type="ECO:0000313" key="1">
    <source>
        <dbReference type="EMBL" id="PAV66909.1"/>
    </source>
</evidence>